<proteinExistence type="predicted"/>
<organism evidence="1 2">
    <name type="scientific">Fusarium culmorum</name>
    <dbReference type="NCBI Taxonomy" id="5516"/>
    <lineage>
        <taxon>Eukaryota</taxon>
        <taxon>Fungi</taxon>
        <taxon>Dikarya</taxon>
        <taxon>Ascomycota</taxon>
        <taxon>Pezizomycotina</taxon>
        <taxon>Sordariomycetes</taxon>
        <taxon>Hypocreomycetidae</taxon>
        <taxon>Hypocreales</taxon>
        <taxon>Nectriaceae</taxon>
        <taxon>Fusarium</taxon>
    </lineage>
</organism>
<name>A0A2T4GQ72_FUSCU</name>
<dbReference type="Proteomes" id="UP000241587">
    <property type="component" value="Unassembled WGS sequence"/>
</dbReference>
<protein>
    <submittedName>
        <fullName evidence="1">Uncharacterized protein</fullName>
    </submittedName>
</protein>
<feature type="non-terminal residue" evidence="1">
    <location>
        <position position="151"/>
    </location>
</feature>
<evidence type="ECO:0000313" key="2">
    <source>
        <dbReference type="Proteomes" id="UP000241587"/>
    </source>
</evidence>
<dbReference type="OMA" id="STWEITT"/>
<dbReference type="OrthoDB" id="10465710at2759"/>
<dbReference type="AlphaFoldDB" id="A0A2T4GQ72"/>
<sequence length="151" mass="16423">MLKHGSADILSSLGFCIPTVPLGSTWEITTANSDHCMLRASPAEPASPTKPGGLCRESDLPMNKRITTSNFFVPFNLTYLPIPEFHLGLPTVAAASTRRLSVCSPYQLLETTTSPSRKRCNHTTQINATTAMNGVIEPRKDDHVSVHALTF</sequence>
<gene>
    <name evidence="1" type="ORF">FCULG_00002430</name>
</gene>
<comment type="caution">
    <text evidence="1">The sequence shown here is derived from an EMBL/GenBank/DDBJ whole genome shotgun (WGS) entry which is preliminary data.</text>
</comment>
<keyword evidence="2" id="KW-1185">Reference proteome</keyword>
<dbReference type="EMBL" id="PVEM01000012">
    <property type="protein sequence ID" value="PTD05610.1"/>
    <property type="molecule type" value="Genomic_DNA"/>
</dbReference>
<evidence type="ECO:0000313" key="1">
    <source>
        <dbReference type="EMBL" id="PTD05610.1"/>
    </source>
</evidence>
<reference evidence="1 2" key="1">
    <citation type="submission" date="2018-02" db="EMBL/GenBank/DDBJ databases">
        <title>Fusarium culmorum secondary metabolites in fungal-bacterial-plant interactions.</title>
        <authorList>
            <person name="Schmidt R."/>
        </authorList>
    </citation>
    <scope>NUCLEOTIDE SEQUENCE [LARGE SCALE GENOMIC DNA]</scope>
    <source>
        <strain evidence="1 2">PV</strain>
    </source>
</reference>
<accession>A0A2T4GQ72</accession>